<organism evidence="3 4">
    <name type="scientific">Roseovarius nubinhibens (strain ATCC BAA-591 / DSM 15170 / ISM)</name>
    <dbReference type="NCBI Taxonomy" id="89187"/>
    <lineage>
        <taxon>Bacteria</taxon>
        <taxon>Pseudomonadati</taxon>
        <taxon>Pseudomonadota</taxon>
        <taxon>Alphaproteobacteria</taxon>
        <taxon>Rhodobacterales</taxon>
        <taxon>Roseobacteraceae</taxon>
        <taxon>Roseovarius</taxon>
    </lineage>
</organism>
<accession>A3SIH0</accession>
<feature type="domain" description="EamA" evidence="2">
    <location>
        <begin position="8"/>
        <end position="138"/>
    </location>
</feature>
<name>A3SIH0_ROSNI</name>
<keyword evidence="1" id="KW-0812">Transmembrane</keyword>
<dbReference type="InterPro" id="IPR000620">
    <property type="entry name" value="EamA_dom"/>
</dbReference>
<feature type="transmembrane region" description="Helical" evidence="1">
    <location>
        <begin position="38"/>
        <end position="57"/>
    </location>
</feature>
<sequence>MKHDTYFAGLLLMLGSALLFSTAGIFTKAVEASGWEVIFWRAFFSAILTAAIILWRGRWQAEVTRMGRRGLLAAVIGACGTAAFLSAFKLTGVANVALIYSATPLVAALLAWVLLREAPGMTMLAGAALGIVGILAILAGSLGELSLIGDLLALVMALSLALLFVLYRAWPATPSMGPMALSCVLLLPVAAWLSEPSQTPLGEIALMACFGLVFAAASVMMFEAAKRMPSGQAGLISTSETPFAILLAWLILNEVPMLATLIGGALVMTGVLLGSLPGKRAQPGSEPSIT</sequence>
<dbReference type="HOGENOM" id="CLU_033863_17_0_5"/>
<feature type="transmembrane region" description="Helical" evidence="1">
    <location>
        <begin position="7"/>
        <end position="26"/>
    </location>
</feature>
<evidence type="ECO:0000259" key="2">
    <source>
        <dbReference type="Pfam" id="PF00892"/>
    </source>
</evidence>
<dbReference type="AlphaFoldDB" id="A3SIH0"/>
<feature type="transmembrane region" description="Helical" evidence="1">
    <location>
        <begin position="204"/>
        <end position="222"/>
    </location>
</feature>
<feature type="transmembrane region" description="Helical" evidence="1">
    <location>
        <begin position="122"/>
        <end position="142"/>
    </location>
</feature>
<protein>
    <recommendedName>
        <fullName evidence="2">EamA domain-containing protein</fullName>
    </recommendedName>
</protein>
<dbReference type="InterPro" id="IPR037185">
    <property type="entry name" value="EmrE-like"/>
</dbReference>
<feature type="transmembrane region" description="Helical" evidence="1">
    <location>
        <begin position="94"/>
        <end position="115"/>
    </location>
</feature>
<dbReference type="eggNOG" id="COG0697">
    <property type="taxonomic scope" value="Bacteria"/>
</dbReference>
<proteinExistence type="predicted"/>
<keyword evidence="1" id="KW-0472">Membrane</keyword>
<keyword evidence="1" id="KW-1133">Transmembrane helix</keyword>
<dbReference type="Proteomes" id="UP000005954">
    <property type="component" value="Unassembled WGS sequence"/>
</dbReference>
<evidence type="ECO:0000256" key="1">
    <source>
        <dbReference type="SAM" id="Phobius"/>
    </source>
</evidence>
<dbReference type="Pfam" id="PF00892">
    <property type="entry name" value="EamA"/>
    <property type="match status" value="2"/>
</dbReference>
<dbReference type="STRING" id="89187.ISM_02640"/>
<dbReference type="GO" id="GO:0016020">
    <property type="term" value="C:membrane"/>
    <property type="evidence" value="ECO:0007669"/>
    <property type="project" value="InterPro"/>
</dbReference>
<reference evidence="3 4" key="1">
    <citation type="submission" date="2005-12" db="EMBL/GenBank/DDBJ databases">
        <authorList>
            <person name="Moran M.A."/>
            <person name="Ferriera S."/>
            <person name="Johnson J."/>
            <person name="Kravitz S."/>
            <person name="Halpern A."/>
            <person name="Remington K."/>
            <person name="Beeson K."/>
            <person name="Tran B."/>
            <person name="Rogers Y.-H."/>
            <person name="Friedman R."/>
            <person name="Venter J.C."/>
        </authorList>
    </citation>
    <scope>NUCLEOTIDE SEQUENCE [LARGE SCALE GENOMIC DNA]</scope>
    <source>
        <strain evidence="4">ATCC BAA-591 / DSM 15170 / ISM</strain>
    </source>
</reference>
<gene>
    <name evidence="3" type="ORF">ISM_02640</name>
</gene>
<feature type="domain" description="EamA" evidence="2">
    <location>
        <begin position="148"/>
        <end position="273"/>
    </location>
</feature>
<dbReference type="SUPFAM" id="SSF103481">
    <property type="entry name" value="Multidrug resistance efflux transporter EmrE"/>
    <property type="match status" value="2"/>
</dbReference>
<comment type="caution">
    <text evidence="3">The sequence shown here is derived from an EMBL/GenBank/DDBJ whole genome shotgun (WGS) entry which is preliminary data.</text>
</comment>
<dbReference type="PANTHER" id="PTHR22911:SF135">
    <property type="entry name" value="BLR4310 PROTEIN"/>
    <property type="match status" value="1"/>
</dbReference>
<feature type="transmembrane region" description="Helical" evidence="1">
    <location>
        <begin position="69"/>
        <end position="88"/>
    </location>
</feature>
<dbReference type="PANTHER" id="PTHR22911">
    <property type="entry name" value="ACYL-MALONYL CONDENSING ENZYME-RELATED"/>
    <property type="match status" value="1"/>
</dbReference>
<feature type="transmembrane region" description="Helical" evidence="1">
    <location>
        <begin position="148"/>
        <end position="167"/>
    </location>
</feature>
<evidence type="ECO:0000313" key="3">
    <source>
        <dbReference type="EMBL" id="EAP77151.1"/>
    </source>
</evidence>
<keyword evidence="4" id="KW-1185">Reference proteome</keyword>
<evidence type="ECO:0000313" key="4">
    <source>
        <dbReference type="Proteomes" id="UP000005954"/>
    </source>
</evidence>
<dbReference type="EMBL" id="AALY01000001">
    <property type="protein sequence ID" value="EAP77151.1"/>
    <property type="molecule type" value="Genomic_DNA"/>
</dbReference>
<feature type="transmembrane region" description="Helical" evidence="1">
    <location>
        <begin position="174"/>
        <end position="192"/>
    </location>
</feature>